<evidence type="ECO:0000313" key="3">
    <source>
        <dbReference type="Proteomes" id="UP000565262"/>
    </source>
</evidence>
<feature type="signal peptide" evidence="1">
    <location>
        <begin position="1"/>
        <end position="37"/>
    </location>
</feature>
<keyword evidence="1" id="KW-0732">Signal</keyword>
<accession>A0A839IN09</accession>
<protein>
    <submittedName>
        <fullName evidence="2">DUF4198 domain-containing protein</fullName>
    </submittedName>
</protein>
<sequence length="286" mass="32275">MPLNFLSDSAIHPIKRHMKKALLTAALSLSASGLAMAHPMWLLPHEFNLSGEEAEWITVDASASHTIFGVDKPLSLDKAEIIAPDGSKQRVSSYFKGHRRSVFDLQIDQPGTWKLSTQRPPVYITHYVSGKRDAEKRMFVDKLEAKKRLPDNARDVKTMLYQISTMSFITWQAPDNSVLTLKNKGLELAGPTHPSDVVAGEETEFQLFMDGKPAEDVDVELTPHGTKYRNDRQMIKIKSDKDGMVRFTPDMAGPWYLSAYLKQEINNDRADEAGHILYMTFETQLP</sequence>
<organism evidence="2 3">
    <name type="scientific">Oceanospirillum sediminis</name>
    <dbReference type="NCBI Taxonomy" id="2760088"/>
    <lineage>
        <taxon>Bacteria</taxon>
        <taxon>Pseudomonadati</taxon>
        <taxon>Pseudomonadota</taxon>
        <taxon>Gammaproteobacteria</taxon>
        <taxon>Oceanospirillales</taxon>
        <taxon>Oceanospirillaceae</taxon>
        <taxon>Oceanospirillum</taxon>
    </lineage>
</organism>
<dbReference type="InterPro" id="IPR019613">
    <property type="entry name" value="DUF4198"/>
</dbReference>
<dbReference type="EMBL" id="JACJFM010000006">
    <property type="protein sequence ID" value="MBB1486338.1"/>
    <property type="molecule type" value="Genomic_DNA"/>
</dbReference>
<gene>
    <name evidence="2" type="ORF">H4O21_06930</name>
</gene>
<dbReference type="RefSeq" id="WP_182808110.1">
    <property type="nucleotide sequence ID" value="NZ_JACJFM010000006.1"/>
</dbReference>
<reference evidence="2 3" key="1">
    <citation type="submission" date="2020-08" db="EMBL/GenBank/DDBJ databases">
        <title>Oceanospirillum sp. nov. isolated from marine sediment.</title>
        <authorList>
            <person name="Ji X."/>
        </authorList>
    </citation>
    <scope>NUCLEOTIDE SEQUENCE [LARGE SCALE GENOMIC DNA]</scope>
    <source>
        <strain evidence="2 3">D5</strain>
    </source>
</reference>
<dbReference type="AlphaFoldDB" id="A0A839IN09"/>
<comment type="caution">
    <text evidence="2">The sequence shown here is derived from an EMBL/GenBank/DDBJ whole genome shotgun (WGS) entry which is preliminary data.</text>
</comment>
<evidence type="ECO:0000313" key="2">
    <source>
        <dbReference type="EMBL" id="MBB1486338.1"/>
    </source>
</evidence>
<dbReference type="Proteomes" id="UP000565262">
    <property type="component" value="Unassembled WGS sequence"/>
</dbReference>
<feature type="chain" id="PRO_5032703663" evidence="1">
    <location>
        <begin position="38"/>
        <end position="286"/>
    </location>
</feature>
<name>A0A839IN09_9GAMM</name>
<dbReference type="Pfam" id="PF10670">
    <property type="entry name" value="DUF4198"/>
    <property type="match status" value="1"/>
</dbReference>
<evidence type="ECO:0000256" key="1">
    <source>
        <dbReference type="SAM" id="SignalP"/>
    </source>
</evidence>
<keyword evidence="3" id="KW-1185">Reference proteome</keyword>
<proteinExistence type="predicted"/>